<accession>J3MG34</accession>
<keyword evidence="5" id="KW-0539">Nucleus</keyword>
<dbReference type="GO" id="GO:0003700">
    <property type="term" value="F:DNA-binding transcription factor activity"/>
    <property type="evidence" value="ECO:0007669"/>
    <property type="project" value="InterPro"/>
</dbReference>
<dbReference type="GO" id="GO:0005634">
    <property type="term" value="C:nucleus"/>
    <property type="evidence" value="ECO:0007669"/>
    <property type="project" value="UniProtKB-SubCell"/>
</dbReference>
<dbReference type="SUPFAM" id="SSF54171">
    <property type="entry name" value="DNA-binding domain"/>
    <property type="match status" value="1"/>
</dbReference>
<dbReference type="CDD" id="cd00018">
    <property type="entry name" value="AP2"/>
    <property type="match status" value="1"/>
</dbReference>
<feature type="domain" description="AP2/ERF" evidence="7">
    <location>
        <begin position="91"/>
        <end position="150"/>
    </location>
</feature>
<keyword evidence="9" id="KW-1185">Reference proteome</keyword>
<keyword evidence="2" id="KW-0805">Transcription regulation</keyword>
<reference evidence="8" key="1">
    <citation type="journal article" date="2013" name="Nat. Commun.">
        <title>Whole-genome sequencing of Oryza brachyantha reveals mechanisms underlying Oryza genome evolution.</title>
        <authorList>
            <person name="Chen J."/>
            <person name="Huang Q."/>
            <person name="Gao D."/>
            <person name="Wang J."/>
            <person name="Lang Y."/>
            <person name="Liu T."/>
            <person name="Li B."/>
            <person name="Bai Z."/>
            <person name="Luis Goicoechea J."/>
            <person name="Liang C."/>
            <person name="Chen C."/>
            <person name="Zhang W."/>
            <person name="Sun S."/>
            <person name="Liao Y."/>
            <person name="Zhang X."/>
            <person name="Yang L."/>
            <person name="Song C."/>
            <person name="Wang M."/>
            <person name="Shi J."/>
            <person name="Liu G."/>
            <person name="Liu J."/>
            <person name="Zhou H."/>
            <person name="Zhou W."/>
            <person name="Yu Q."/>
            <person name="An N."/>
            <person name="Chen Y."/>
            <person name="Cai Q."/>
            <person name="Wang B."/>
            <person name="Liu B."/>
            <person name="Min J."/>
            <person name="Huang Y."/>
            <person name="Wu H."/>
            <person name="Li Z."/>
            <person name="Zhang Y."/>
            <person name="Yin Y."/>
            <person name="Song W."/>
            <person name="Jiang J."/>
            <person name="Jackson S.A."/>
            <person name="Wing R.A."/>
            <person name="Wang J."/>
            <person name="Chen M."/>
        </authorList>
    </citation>
    <scope>NUCLEOTIDE SEQUENCE [LARGE SCALE GENOMIC DNA]</scope>
    <source>
        <strain evidence="8">cv. IRGC 101232</strain>
    </source>
</reference>
<sequence>MEPREVTVRKFTEVLVDYAQQVAELAVWRVEKRADDKGKGVAPAEGAGAGEVVVVPVVAGKRRVGKAFVAPAVTVGGSGSGRRRKDGNGSCYRGVRWSKSGTRFIAETNNPLSATDRVWLGTFDSGEEAAWAYDTAARVLRGSKATTNFSDAPPTPGLTPEMRAMLEFFANACSERGEGGQVPCSLALSTSARAIEAPANGSPLLLLEAPPPPPPDLEPGVRVQRGGQRGRTPSPKTVTENDPSASSSALVLVPAAVPDRALTSDVAPVMARALPSAVATEAPLLLLPPPAPALVAGAAFQQGGGERGRGRGRGGGRGRAPGSLRGGGGGRGPGRGRSANDPRFSTLYAHGGFSSSPESSLAAPPPPPPPTAPAASHSFYQPVIPPGGVITNYAVHEAPDFDPDTFYDELEDDDDDEPVLLLRKKTELLGVHTSPDRPQRSMEVITEEDDLMHVDVVPSSSQGAGAAPSSSSQGTSNVRALLNFDLNEPALDDDDDDDAGLLMLTCNVASQQVNLSGFLMIKELSLLRSSRKFN</sequence>
<evidence type="ECO:0000313" key="8">
    <source>
        <dbReference type="EnsemblPlants" id="OB06G29780.1"/>
    </source>
</evidence>
<dbReference type="Proteomes" id="UP000006038">
    <property type="component" value="Chromosome 6"/>
</dbReference>
<evidence type="ECO:0000256" key="1">
    <source>
        <dbReference type="ARBA" id="ARBA00004123"/>
    </source>
</evidence>
<evidence type="ECO:0000313" key="9">
    <source>
        <dbReference type="Proteomes" id="UP000006038"/>
    </source>
</evidence>
<protein>
    <recommendedName>
        <fullName evidence="7">AP2/ERF domain-containing protein</fullName>
    </recommendedName>
</protein>
<proteinExistence type="predicted"/>
<feature type="compositionally biased region" description="Gly residues" evidence="6">
    <location>
        <begin position="317"/>
        <end position="335"/>
    </location>
</feature>
<dbReference type="Gene3D" id="3.30.730.10">
    <property type="entry name" value="AP2/ERF domain"/>
    <property type="match status" value="1"/>
</dbReference>
<dbReference type="GO" id="GO:0003677">
    <property type="term" value="F:DNA binding"/>
    <property type="evidence" value="ECO:0007669"/>
    <property type="project" value="UniProtKB-KW"/>
</dbReference>
<dbReference type="Gramene" id="OB06G29780.1">
    <property type="protein sequence ID" value="OB06G29780.1"/>
    <property type="gene ID" value="OB06G29780"/>
</dbReference>
<feature type="region of interest" description="Disordered" evidence="6">
    <location>
        <begin position="302"/>
        <end position="380"/>
    </location>
</feature>
<evidence type="ECO:0000256" key="4">
    <source>
        <dbReference type="ARBA" id="ARBA00023163"/>
    </source>
</evidence>
<keyword evidence="4" id="KW-0804">Transcription</keyword>
<evidence type="ECO:0000259" key="7">
    <source>
        <dbReference type="PROSITE" id="PS51032"/>
    </source>
</evidence>
<name>J3MG34_ORYBR</name>
<dbReference type="InterPro" id="IPR001471">
    <property type="entry name" value="AP2/ERF_dom"/>
</dbReference>
<evidence type="ECO:0000256" key="3">
    <source>
        <dbReference type="ARBA" id="ARBA00023125"/>
    </source>
</evidence>
<evidence type="ECO:0000256" key="5">
    <source>
        <dbReference type="ARBA" id="ARBA00023242"/>
    </source>
</evidence>
<evidence type="ECO:0000256" key="2">
    <source>
        <dbReference type="ARBA" id="ARBA00023015"/>
    </source>
</evidence>
<dbReference type="AlphaFoldDB" id="J3MG34"/>
<dbReference type="EnsemblPlants" id="OB06G29780.1">
    <property type="protein sequence ID" value="OB06G29780.1"/>
    <property type="gene ID" value="OB06G29780"/>
</dbReference>
<reference evidence="8" key="2">
    <citation type="submission" date="2013-04" db="UniProtKB">
        <authorList>
            <consortium name="EnsemblPlants"/>
        </authorList>
    </citation>
    <scope>IDENTIFICATION</scope>
</reference>
<dbReference type="PANTHER" id="PTHR31677:SF157">
    <property type="entry name" value="AP2_ERF DOMAIN-CONTAINING PROTEIN"/>
    <property type="match status" value="1"/>
</dbReference>
<organism evidence="8">
    <name type="scientific">Oryza brachyantha</name>
    <name type="common">malo sina</name>
    <dbReference type="NCBI Taxonomy" id="4533"/>
    <lineage>
        <taxon>Eukaryota</taxon>
        <taxon>Viridiplantae</taxon>
        <taxon>Streptophyta</taxon>
        <taxon>Embryophyta</taxon>
        <taxon>Tracheophyta</taxon>
        <taxon>Spermatophyta</taxon>
        <taxon>Magnoliopsida</taxon>
        <taxon>Liliopsida</taxon>
        <taxon>Poales</taxon>
        <taxon>Poaceae</taxon>
        <taxon>BOP clade</taxon>
        <taxon>Oryzoideae</taxon>
        <taxon>Oryzeae</taxon>
        <taxon>Oryzinae</taxon>
        <taxon>Oryza</taxon>
    </lineage>
</organism>
<dbReference type="SMART" id="SM00380">
    <property type="entry name" value="AP2"/>
    <property type="match status" value="1"/>
</dbReference>
<dbReference type="InterPro" id="IPR036955">
    <property type="entry name" value="AP2/ERF_dom_sf"/>
</dbReference>
<dbReference type="PROSITE" id="PS51032">
    <property type="entry name" value="AP2_ERF"/>
    <property type="match status" value="1"/>
</dbReference>
<dbReference type="InterPro" id="IPR016177">
    <property type="entry name" value="DNA-bd_dom_sf"/>
</dbReference>
<feature type="region of interest" description="Disordered" evidence="6">
    <location>
        <begin position="203"/>
        <end position="247"/>
    </location>
</feature>
<dbReference type="Pfam" id="PF00847">
    <property type="entry name" value="AP2"/>
    <property type="match status" value="1"/>
</dbReference>
<dbReference type="HOGENOM" id="CLU_440334_0_0_1"/>
<dbReference type="PANTHER" id="PTHR31677">
    <property type="entry name" value="AP2 DOMAIN CLASS TRANSCRIPTION FACTOR"/>
    <property type="match status" value="1"/>
</dbReference>
<evidence type="ECO:0000256" key="6">
    <source>
        <dbReference type="SAM" id="MobiDB-lite"/>
    </source>
</evidence>
<comment type="subcellular location">
    <subcellularLocation>
        <location evidence="1">Nucleus</location>
    </subcellularLocation>
</comment>
<feature type="compositionally biased region" description="Pro residues" evidence="6">
    <location>
        <begin position="363"/>
        <end position="372"/>
    </location>
</feature>
<keyword evidence="3" id="KW-0238">DNA-binding</keyword>